<dbReference type="RefSeq" id="WP_188757085.1">
    <property type="nucleotide sequence ID" value="NZ_BMJY01000020.1"/>
</dbReference>
<dbReference type="Proteomes" id="UP000657592">
    <property type="component" value="Unassembled WGS sequence"/>
</dbReference>
<accession>A0A917IJ05</accession>
<gene>
    <name evidence="3" type="ORF">GCM10010921_28760</name>
</gene>
<protein>
    <submittedName>
        <fullName evidence="3">N-acylglucosamine 2-epimerase</fullName>
    </submittedName>
</protein>
<dbReference type="EMBL" id="BMJY01000020">
    <property type="protein sequence ID" value="GGH50196.1"/>
    <property type="molecule type" value="Genomic_DNA"/>
</dbReference>
<comment type="similarity">
    <text evidence="1">Belongs to the N-acylglucosamine 2-epimerase family.</text>
</comment>
<comment type="caution">
    <text evidence="3">The sequence shown here is derived from an EMBL/GenBank/DDBJ whole genome shotgun (WGS) entry which is preliminary data.</text>
</comment>
<keyword evidence="2" id="KW-0413">Isomerase</keyword>
<dbReference type="SUPFAM" id="SSF48208">
    <property type="entry name" value="Six-hairpin glycosidases"/>
    <property type="match status" value="1"/>
</dbReference>
<name>A0A917IJ05_9MICO</name>
<evidence type="ECO:0000256" key="2">
    <source>
        <dbReference type="ARBA" id="ARBA00023235"/>
    </source>
</evidence>
<evidence type="ECO:0000256" key="1">
    <source>
        <dbReference type="ARBA" id="ARBA00008558"/>
    </source>
</evidence>
<dbReference type="Pfam" id="PF07221">
    <property type="entry name" value="GlcNAc_2-epim"/>
    <property type="match status" value="1"/>
</dbReference>
<evidence type="ECO:0000313" key="4">
    <source>
        <dbReference type="Proteomes" id="UP000657592"/>
    </source>
</evidence>
<reference evidence="3" key="2">
    <citation type="submission" date="2020-09" db="EMBL/GenBank/DDBJ databases">
        <authorList>
            <person name="Sun Q."/>
            <person name="Zhou Y."/>
        </authorList>
    </citation>
    <scope>NUCLEOTIDE SEQUENCE</scope>
    <source>
        <strain evidence="3">CGMCC 1.15794</strain>
    </source>
</reference>
<dbReference type="AlphaFoldDB" id="A0A917IJ05"/>
<evidence type="ECO:0000313" key="3">
    <source>
        <dbReference type="EMBL" id="GGH50196.1"/>
    </source>
</evidence>
<proteinExistence type="inferred from homology"/>
<dbReference type="InterPro" id="IPR008928">
    <property type="entry name" value="6-hairpin_glycosidase_sf"/>
</dbReference>
<sequence length="395" mass="43626">MTTPLGPAPGLPDARVRWLRAEEQRLLDWGARAVDDLGFGYLDSTGRIDETAGHPLLVTARMTYVFAIAARRGRSDAAGLRDHGVRALLDRFPDREHGGWVSQLERPLGRKSGYDHAFVLLAAAAVRDAGTEGAALFDAAAAIVQERFWRADEGAIADSFAADWSDPEPYRGANANMHLVEAFLAAWAATADADWLRKAGRIAERLIHGAARSHGWRIPEHFDEHWRPLLRYNADRPEDQFRPYGYLVGHSFEWARLLVQLSDAFSSCGRESPRWLGDAATALWERALEVGWSPDSRAGFVYSLDWEDRVVVDARLHWVVSEAAGAAAALARRGVPGAAVWGERIWADIESRFADPAGSWHHELDAAGRPSARVWPGKPDLYHAYQAVVSAQGEA</sequence>
<organism evidence="3 4">
    <name type="scientific">Microbacterium album</name>
    <dbReference type="NCBI Taxonomy" id="2053191"/>
    <lineage>
        <taxon>Bacteria</taxon>
        <taxon>Bacillati</taxon>
        <taxon>Actinomycetota</taxon>
        <taxon>Actinomycetes</taxon>
        <taxon>Micrococcales</taxon>
        <taxon>Microbacteriaceae</taxon>
        <taxon>Microbacterium</taxon>
    </lineage>
</organism>
<keyword evidence="4" id="KW-1185">Reference proteome</keyword>
<reference evidence="3" key="1">
    <citation type="journal article" date="2014" name="Int. J. Syst. Evol. Microbiol.">
        <title>Complete genome sequence of Corynebacterium casei LMG S-19264T (=DSM 44701T), isolated from a smear-ripened cheese.</title>
        <authorList>
            <consortium name="US DOE Joint Genome Institute (JGI-PGF)"/>
            <person name="Walter F."/>
            <person name="Albersmeier A."/>
            <person name="Kalinowski J."/>
            <person name="Ruckert C."/>
        </authorList>
    </citation>
    <scope>NUCLEOTIDE SEQUENCE</scope>
    <source>
        <strain evidence="3">CGMCC 1.15794</strain>
    </source>
</reference>
<dbReference type="GO" id="GO:0005975">
    <property type="term" value="P:carbohydrate metabolic process"/>
    <property type="evidence" value="ECO:0007669"/>
    <property type="project" value="InterPro"/>
</dbReference>
<dbReference type="GO" id="GO:0016853">
    <property type="term" value="F:isomerase activity"/>
    <property type="evidence" value="ECO:0007669"/>
    <property type="project" value="UniProtKB-KW"/>
</dbReference>
<dbReference type="Gene3D" id="1.50.10.10">
    <property type="match status" value="1"/>
</dbReference>
<dbReference type="PANTHER" id="PTHR15108">
    <property type="entry name" value="N-ACYLGLUCOSAMINE-2-EPIMERASE"/>
    <property type="match status" value="1"/>
</dbReference>
<dbReference type="InterPro" id="IPR012341">
    <property type="entry name" value="6hp_glycosidase-like_sf"/>
</dbReference>
<dbReference type="InterPro" id="IPR010819">
    <property type="entry name" value="AGE/CE"/>
</dbReference>